<dbReference type="RefSeq" id="WP_377154378.1">
    <property type="nucleotide sequence ID" value="NZ_JBHSAF010000015.1"/>
</dbReference>
<comment type="caution">
    <text evidence="20">The sequence shown here is derived from an EMBL/GenBank/DDBJ whole genome shotgun (WGS) entry which is preliminary data.</text>
</comment>
<keyword evidence="14" id="KW-0443">Lipid metabolism</keyword>
<organism evidence="20 21">
    <name type="scientific">Pseudaeromonas sharmana</name>
    <dbReference type="NCBI Taxonomy" id="328412"/>
    <lineage>
        <taxon>Bacteria</taxon>
        <taxon>Pseudomonadati</taxon>
        <taxon>Pseudomonadota</taxon>
        <taxon>Gammaproteobacteria</taxon>
        <taxon>Aeromonadales</taxon>
        <taxon>Aeromonadaceae</taxon>
        <taxon>Pseudaeromonas</taxon>
    </lineage>
</organism>
<keyword evidence="12 18" id="KW-0548">Nucleotidyltransferase</keyword>
<evidence type="ECO:0000256" key="12">
    <source>
        <dbReference type="ARBA" id="ARBA00022695"/>
    </source>
</evidence>
<dbReference type="PANTHER" id="PTHR46382">
    <property type="entry name" value="PHOSPHATIDATE CYTIDYLYLTRANSFERASE"/>
    <property type="match status" value="1"/>
</dbReference>
<evidence type="ECO:0000256" key="1">
    <source>
        <dbReference type="ARBA" id="ARBA00001698"/>
    </source>
</evidence>
<evidence type="ECO:0000256" key="6">
    <source>
        <dbReference type="ARBA" id="ARBA00012487"/>
    </source>
</evidence>
<evidence type="ECO:0000256" key="16">
    <source>
        <dbReference type="ARBA" id="ARBA00023209"/>
    </source>
</evidence>
<comment type="similarity">
    <text evidence="5 18">Belongs to the CDS family.</text>
</comment>
<sequence length="282" mass="30946">MLKQRLLTALILIPLAVGWMFFLPFDYFTLGAVLICLLASREWGRFVWPEQPSWLALPMGGVLAVTLFLAPTSHLLSMSIPVWVEGILVAGALWWLFAVWMVVRYPRSASCWRTSRWLKAGFGLLTLLPFFWAMLLLRSYQYAQDTQYGGWALFFVMLLVWCADSGAYFCGRALGRHKLMPAVSPKKTIEGLLGGLVLATAVAAITAYGFLTADENRLAVIVSAVLAVLASVLGDLAESLFKREAGLKDSGSLLPGHGGVLDRIDSLTAALPVFVISYLLLS</sequence>
<feature type="transmembrane region" description="Helical" evidence="19">
    <location>
        <begin position="6"/>
        <end position="39"/>
    </location>
</feature>
<keyword evidence="16" id="KW-0594">Phospholipid biosynthesis</keyword>
<dbReference type="Proteomes" id="UP001595692">
    <property type="component" value="Unassembled WGS sequence"/>
</dbReference>
<proteinExistence type="inferred from homology"/>
<feature type="transmembrane region" description="Helical" evidence="19">
    <location>
        <begin position="51"/>
        <end position="70"/>
    </location>
</feature>
<evidence type="ECO:0000256" key="9">
    <source>
        <dbReference type="ARBA" id="ARBA00022516"/>
    </source>
</evidence>
<name>A0ABV8CSJ9_9GAMM</name>
<feature type="transmembrane region" description="Helical" evidence="19">
    <location>
        <begin position="82"/>
        <end position="105"/>
    </location>
</feature>
<comment type="pathway">
    <text evidence="3 18">Phospholipid metabolism; CDP-diacylglycerol biosynthesis; CDP-diacylglycerol from sn-glycerol 3-phosphate: step 3/3.</text>
</comment>
<evidence type="ECO:0000256" key="13">
    <source>
        <dbReference type="ARBA" id="ARBA00022989"/>
    </source>
</evidence>
<comment type="catalytic activity">
    <reaction evidence="1 18">
        <text>a 1,2-diacyl-sn-glycero-3-phosphate + CTP + H(+) = a CDP-1,2-diacyl-sn-glycerol + diphosphate</text>
        <dbReference type="Rhea" id="RHEA:16229"/>
        <dbReference type="ChEBI" id="CHEBI:15378"/>
        <dbReference type="ChEBI" id="CHEBI:33019"/>
        <dbReference type="ChEBI" id="CHEBI:37563"/>
        <dbReference type="ChEBI" id="CHEBI:58332"/>
        <dbReference type="ChEBI" id="CHEBI:58608"/>
        <dbReference type="EC" id="2.7.7.41"/>
    </reaction>
</comment>
<keyword evidence="21" id="KW-1185">Reference proteome</keyword>
<dbReference type="InterPro" id="IPR000374">
    <property type="entry name" value="PC_trans"/>
</dbReference>
<keyword evidence="17" id="KW-1208">Phospholipid metabolism</keyword>
<keyword evidence="8" id="KW-1003">Cell membrane</keyword>
<evidence type="ECO:0000256" key="11">
    <source>
        <dbReference type="ARBA" id="ARBA00022692"/>
    </source>
</evidence>
<keyword evidence="10 18" id="KW-0808">Transferase</keyword>
<evidence type="ECO:0000256" key="15">
    <source>
        <dbReference type="ARBA" id="ARBA00023136"/>
    </source>
</evidence>
<keyword evidence="9" id="KW-0444">Lipid biosynthesis</keyword>
<evidence type="ECO:0000256" key="5">
    <source>
        <dbReference type="ARBA" id="ARBA00010185"/>
    </source>
</evidence>
<dbReference type="Pfam" id="PF01148">
    <property type="entry name" value="CTP_transf_1"/>
    <property type="match status" value="1"/>
</dbReference>
<dbReference type="EC" id="2.7.7.41" evidence="6 18"/>
<evidence type="ECO:0000256" key="18">
    <source>
        <dbReference type="RuleBase" id="RU003938"/>
    </source>
</evidence>
<feature type="transmembrane region" description="Helical" evidence="19">
    <location>
        <begin position="117"/>
        <end position="137"/>
    </location>
</feature>
<keyword evidence="11 18" id="KW-0812">Transmembrane</keyword>
<comment type="pathway">
    <text evidence="4">Lipid metabolism.</text>
</comment>
<evidence type="ECO:0000313" key="20">
    <source>
        <dbReference type="EMBL" id="MFC3914897.1"/>
    </source>
</evidence>
<keyword evidence="15 19" id="KW-0472">Membrane</keyword>
<evidence type="ECO:0000256" key="10">
    <source>
        <dbReference type="ARBA" id="ARBA00022679"/>
    </source>
</evidence>
<dbReference type="PROSITE" id="PS01315">
    <property type="entry name" value="CDS"/>
    <property type="match status" value="1"/>
</dbReference>
<evidence type="ECO:0000256" key="4">
    <source>
        <dbReference type="ARBA" id="ARBA00005189"/>
    </source>
</evidence>
<protein>
    <recommendedName>
        <fullName evidence="7 18">Phosphatidate cytidylyltransferase</fullName>
        <ecNumber evidence="6 18">2.7.7.41</ecNumber>
    </recommendedName>
</protein>
<feature type="transmembrane region" description="Helical" evidence="19">
    <location>
        <begin position="149"/>
        <end position="170"/>
    </location>
</feature>
<dbReference type="EMBL" id="JBHSAF010000015">
    <property type="protein sequence ID" value="MFC3914897.1"/>
    <property type="molecule type" value="Genomic_DNA"/>
</dbReference>
<evidence type="ECO:0000256" key="17">
    <source>
        <dbReference type="ARBA" id="ARBA00023264"/>
    </source>
</evidence>
<evidence type="ECO:0000256" key="7">
    <source>
        <dbReference type="ARBA" id="ARBA00019373"/>
    </source>
</evidence>
<dbReference type="PANTHER" id="PTHR46382:SF1">
    <property type="entry name" value="PHOSPHATIDATE CYTIDYLYLTRANSFERASE"/>
    <property type="match status" value="1"/>
</dbReference>
<accession>A0ABV8CSJ9</accession>
<evidence type="ECO:0000256" key="8">
    <source>
        <dbReference type="ARBA" id="ARBA00022475"/>
    </source>
</evidence>
<gene>
    <name evidence="20" type="ORF">ACFOSS_15715</name>
</gene>
<dbReference type="GO" id="GO:0004605">
    <property type="term" value="F:phosphatidate cytidylyltransferase activity"/>
    <property type="evidence" value="ECO:0007669"/>
    <property type="project" value="UniProtKB-EC"/>
</dbReference>
<evidence type="ECO:0000256" key="19">
    <source>
        <dbReference type="SAM" id="Phobius"/>
    </source>
</evidence>
<evidence type="ECO:0000256" key="2">
    <source>
        <dbReference type="ARBA" id="ARBA00004651"/>
    </source>
</evidence>
<evidence type="ECO:0000256" key="3">
    <source>
        <dbReference type="ARBA" id="ARBA00005119"/>
    </source>
</evidence>
<feature type="transmembrane region" description="Helical" evidence="19">
    <location>
        <begin position="191"/>
        <end position="211"/>
    </location>
</feature>
<keyword evidence="13 19" id="KW-1133">Transmembrane helix</keyword>
<evidence type="ECO:0000313" key="21">
    <source>
        <dbReference type="Proteomes" id="UP001595692"/>
    </source>
</evidence>
<evidence type="ECO:0000256" key="14">
    <source>
        <dbReference type="ARBA" id="ARBA00023098"/>
    </source>
</evidence>
<feature type="transmembrane region" description="Helical" evidence="19">
    <location>
        <begin position="217"/>
        <end position="237"/>
    </location>
</feature>
<comment type="subcellular location">
    <subcellularLocation>
        <location evidence="2">Cell membrane</location>
        <topology evidence="2">Multi-pass membrane protein</topology>
    </subcellularLocation>
</comment>
<reference evidence="21" key="1">
    <citation type="journal article" date="2019" name="Int. J. Syst. Evol. Microbiol.">
        <title>The Global Catalogue of Microorganisms (GCM) 10K type strain sequencing project: providing services to taxonomists for standard genome sequencing and annotation.</title>
        <authorList>
            <consortium name="The Broad Institute Genomics Platform"/>
            <consortium name="The Broad Institute Genome Sequencing Center for Infectious Disease"/>
            <person name="Wu L."/>
            <person name="Ma J."/>
        </authorList>
    </citation>
    <scope>NUCLEOTIDE SEQUENCE [LARGE SCALE GENOMIC DNA]</scope>
    <source>
        <strain evidence="21">CCUG 54939</strain>
    </source>
</reference>